<evidence type="ECO:0000256" key="3">
    <source>
        <dbReference type="ARBA" id="ARBA00022692"/>
    </source>
</evidence>
<evidence type="ECO:0000313" key="9">
    <source>
        <dbReference type="RefSeq" id="XP_011089370.1"/>
    </source>
</evidence>
<feature type="transmembrane region" description="Helical" evidence="7">
    <location>
        <begin position="202"/>
        <end position="223"/>
    </location>
</feature>
<dbReference type="GeneID" id="105170340"/>
<dbReference type="SUPFAM" id="SSF103473">
    <property type="entry name" value="MFS general substrate transporter"/>
    <property type="match status" value="1"/>
</dbReference>
<dbReference type="InterPro" id="IPR018456">
    <property type="entry name" value="PTR2_symporter_CS"/>
</dbReference>
<dbReference type="Pfam" id="PF00854">
    <property type="entry name" value="PTR2"/>
    <property type="match status" value="1"/>
</dbReference>
<feature type="transmembrane region" description="Helical" evidence="7">
    <location>
        <begin position="400"/>
        <end position="420"/>
    </location>
</feature>
<feature type="transmembrane region" description="Helical" evidence="7">
    <location>
        <begin position="484"/>
        <end position="504"/>
    </location>
</feature>
<dbReference type="InterPro" id="IPR000109">
    <property type="entry name" value="POT_fam"/>
</dbReference>
<feature type="transmembrane region" description="Helical" evidence="7">
    <location>
        <begin position="89"/>
        <end position="112"/>
    </location>
</feature>
<feature type="transmembrane region" description="Helical" evidence="7">
    <location>
        <begin position="173"/>
        <end position="196"/>
    </location>
</feature>
<evidence type="ECO:0000256" key="4">
    <source>
        <dbReference type="ARBA" id="ARBA00022989"/>
    </source>
</evidence>
<keyword evidence="8" id="KW-1185">Reference proteome</keyword>
<gene>
    <name evidence="9" type="primary">LOC105170340</name>
</gene>
<dbReference type="GO" id="GO:0006857">
    <property type="term" value="P:oligopeptide transport"/>
    <property type="evidence" value="ECO:0007669"/>
    <property type="project" value="InterPro"/>
</dbReference>
<feature type="transmembrane region" description="Helical" evidence="7">
    <location>
        <begin position="326"/>
        <end position="348"/>
    </location>
</feature>
<evidence type="ECO:0000256" key="2">
    <source>
        <dbReference type="ARBA" id="ARBA00005982"/>
    </source>
</evidence>
<dbReference type="Proteomes" id="UP000504604">
    <property type="component" value="Linkage group LG9"/>
</dbReference>
<evidence type="ECO:0000256" key="5">
    <source>
        <dbReference type="ARBA" id="ARBA00023136"/>
    </source>
</evidence>
<dbReference type="GO" id="GO:0016020">
    <property type="term" value="C:membrane"/>
    <property type="evidence" value="ECO:0007669"/>
    <property type="project" value="UniProtKB-SubCell"/>
</dbReference>
<dbReference type="Gene3D" id="1.20.1250.20">
    <property type="entry name" value="MFS general substrate transporter like domains"/>
    <property type="match status" value="1"/>
</dbReference>
<sequence length="561" mass="61544">MVMGSFSSSAAQPGRVDRRGGWITFPFIIATVAGLTMSAGWVTNLITCLKEEFNMKDIDATKVYNYVNGSITVLPIIGAIIADSFLGCFSVICFSSLISLLGIVLLVLTAAINQLRPPTCSEKGSQHCKYPSQFQFAILYLSLALASLGTAFSRFTIAPMGANQFHSPKHQDIFFNWYTFTMYIANIVSATATVYVEENVGWTWGFSLCAVANVLGLVVFLSGTRFYCFVERQGSPFKSLACVVFAAISKRKMVLPVESENYYHGLHGDAIKTVAKPPTQFFRFLNHAALRTEGETTPDGSITNPWRLCTVQQVEDLKAIIKILPIWSSGLILSIPIAIQLSFIIFQAKTMDARLGSHFKIPAASMQVFTLISTSITIVITDRILFPLWERLAAHPLTALQRVGVGHLFTILSMAISGAVESKRLKIAQSENVQNQTNGSVIPMSVFWLGPQLAAVGIAEAFHFAGQVAFYYQEFPGSLKTISTAAVAVSIGGAFYLSNAVIDVVERVTEWLPENINDGRLDNVYWLCCTLGALNFAYFLVCASLYKYQGVDNVVDDSNRN</sequence>
<comment type="subcellular location">
    <subcellularLocation>
        <location evidence="1">Membrane</location>
        <topology evidence="1">Multi-pass membrane protein</topology>
    </subcellularLocation>
</comment>
<dbReference type="GO" id="GO:0022857">
    <property type="term" value="F:transmembrane transporter activity"/>
    <property type="evidence" value="ECO:0007669"/>
    <property type="project" value="InterPro"/>
</dbReference>
<dbReference type="RefSeq" id="XP_011089370.1">
    <property type="nucleotide sequence ID" value="XM_011091068.2"/>
</dbReference>
<dbReference type="KEGG" id="sind:105170340"/>
<keyword evidence="4 7" id="KW-1133">Transmembrane helix</keyword>
<dbReference type="AlphaFoldDB" id="A0A6I9TTX0"/>
<reference evidence="9" key="1">
    <citation type="submission" date="2025-08" db="UniProtKB">
        <authorList>
            <consortium name="RefSeq"/>
        </authorList>
    </citation>
    <scope>IDENTIFICATION</scope>
</reference>
<evidence type="ECO:0000256" key="7">
    <source>
        <dbReference type="SAM" id="Phobius"/>
    </source>
</evidence>
<comment type="similarity">
    <text evidence="2">Belongs to the major facilitator superfamily. Proton-dependent oligopeptide transporter (POT/PTR) (TC 2.A.17) family.</text>
</comment>
<keyword evidence="5 7" id="KW-0472">Membrane</keyword>
<organism evidence="8 9">
    <name type="scientific">Sesamum indicum</name>
    <name type="common">Oriental sesame</name>
    <name type="synonym">Sesamum orientale</name>
    <dbReference type="NCBI Taxonomy" id="4182"/>
    <lineage>
        <taxon>Eukaryota</taxon>
        <taxon>Viridiplantae</taxon>
        <taxon>Streptophyta</taxon>
        <taxon>Embryophyta</taxon>
        <taxon>Tracheophyta</taxon>
        <taxon>Spermatophyta</taxon>
        <taxon>Magnoliopsida</taxon>
        <taxon>eudicotyledons</taxon>
        <taxon>Gunneridae</taxon>
        <taxon>Pentapetalae</taxon>
        <taxon>asterids</taxon>
        <taxon>lamiids</taxon>
        <taxon>Lamiales</taxon>
        <taxon>Pedaliaceae</taxon>
        <taxon>Sesamum</taxon>
    </lineage>
</organism>
<accession>A0A6I9TTX0</accession>
<dbReference type="OrthoDB" id="8904098at2759"/>
<evidence type="ECO:0000256" key="1">
    <source>
        <dbReference type="ARBA" id="ARBA00004141"/>
    </source>
</evidence>
<feature type="transmembrane region" description="Helical" evidence="7">
    <location>
        <begin position="21"/>
        <end position="43"/>
    </location>
</feature>
<feature type="transmembrane region" description="Helical" evidence="7">
    <location>
        <begin position="524"/>
        <end position="546"/>
    </location>
</feature>
<proteinExistence type="inferred from homology"/>
<dbReference type="PROSITE" id="PS01022">
    <property type="entry name" value="PTR2_1"/>
    <property type="match status" value="1"/>
</dbReference>
<feature type="transmembrane region" description="Helical" evidence="7">
    <location>
        <begin position="63"/>
        <end position="82"/>
    </location>
</feature>
<evidence type="ECO:0000256" key="6">
    <source>
        <dbReference type="ARBA" id="ARBA00044504"/>
    </source>
</evidence>
<feature type="transmembrane region" description="Helical" evidence="7">
    <location>
        <begin position="132"/>
        <end position="152"/>
    </location>
</feature>
<dbReference type="FunCoup" id="A0A6I9TTX0">
    <property type="interactions" value="50"/>
</dbReference>
<keyword evidence="3 7" id="KW-0812">Transmembrane</keyword>
<dbReference type="InParanoid" id="A0A6I9TTX0"/>
<protein>
    <submittedName>
        <fullName evidence="9">Protein NRT1/ PTR FAMILY 2.7</fullName>
    </submittedName>
</protein>
<dbReference type="InterPro" id="IPR036259">
    <property type="entry name" value="MFS_trans_sf"/>
</dbReference>
<comment type="similarity">
    <text evidence="6">Belongs to the major facilitator superfamily. Phosphate:H(+) symporter (TC 2.A.1.9) family.</text>
</comment>
<name>A0A6I9TTX0_SESIN</name>
<dbReference type="PANTHER" id="PTHR11654">
    <property type="entry name" value="OLIGOPEPTIDE TRANSPORTER-RELATED"/>
    <property type="match status" value="1"/>
</dbReference>
<feature type="transmembrane region" description="Helical" evidence="7">
    <location>
        <begin position="368"/>
        <end position="388"/>
    </location>
</feature>
<evidence type="ECO:0000313" key="8">
    <source>
        <dbReference type="Proteomes" id="UP000504604"/>
    </source>
</evidence>